<dbReference type="Proteomes" id="UP000324678">
    <property type="component" value="Chromosome"/>
</dbReference>
<evidence type="ECO:0000256" key="1">
    <source>
        <dbReference type="SAM" id="MobiDB-lite"/>
    </source>
</evidence>
<protein>
    <submittedName>
        <fullName evidence="5">Transglutaminase domain-containing protein</fullName>
    </submittedName>
</protein>
<keyword evidence="6" id="KW-1185">Reference proteome</keyword>
<keyword evidence="2" id="KW-0812">Transmembrane</keyword>
<dbReference type="Pfam" id="PF11992">
    <property type="entry name" value="TgpA_N"/>
    <property type="match status" value="1"/>
</dbReference>
<feature type="transmembrane region" description="Helical" evidence="2">
    <location>
        <begin position="62"/>
        <end position="82"/>
    </location>
</feature>
<name>A0A5C1YDD2_9MICO</name>
<dbReference type="RefSeq" id="WP_149159439.1">
    <property type="nucleotide sequence ID" value="NZ_CP043505.1"/>
</dbReference>
<reference evidence="5 6" key="1">
    <citation type="submission" date="2019-09" db="EMBL/GenBank/DDBJ databases">
        <title>Genome sequencing of strain KACC 19306.</title>
        <authorList>
            <person name="Heo J."/>
            <person name="Kim S.-J."/>
            <person name="Kim J.-S."/>
            <person name="Hong S.-B."/>
            <person name="Kwon S.-W."/>
        </authorList>
    </citation>
    <scope>NUCLEOTIDE SEQUENCE [LARGE SCALE GENOMIC DNA]</scope>
    <source>
        <strain evidence="5 6">KACC 19306</strain>
    </source>
</reference>
<feature type="domain" description="Transglutaminase-like" evidence="3">
    <location>
        <begin position="467"/>
        <end position="551"/>
    </location>
</feature>
<dbReference type="InterPro" id="IPR021878">
    <property type="entry name" value="TgpA_N"/>
</dbReference>
<evidence type="ECO:0000256" key="2">
    <source>
        <dbReference type="SAM" id="Phobius"/>
    </source>
</evidence>
<feature type="transmembrane region" description="Helical" evidence="2">
    <location>
        <begin position="39"/>
        <end position="57"/>
    </location>
</feature>
<dbReference type="Gene3D" id="3.10.620.30">
    <property type="match status" value="1"/>
</dbReference>
<feature type="transmembrane region" description="Helical" evidence="2">
    <location>
        <begin position="613"/>
        <end position="637"/>
    </location>
</feature>
<gene>
    <name evidence="5" type="ORF">FLP10_02550</name>
</gene>
<feature type="transmembrane region" description="Helical" evidence="2">
    <location>
        <begin position="216"/>
        <end position="237"/>
    </location>
</feature>
<keyword evidence="2" id="KW-1133">Transmembrane helix</keyword>
<dbReference type="OrthoDB" id="3651060at2"/>
<evidence type="ECO:0000313" key="5">
    <source>
        <dbReference type="EMBL" id="QEO13415.1"/>
    </source>
</evidence>
<dbReference type="Pfam" id="PF01841">
    <property type="entry name" value="Transglut_core"/>
    <property type="match status" value="1"/>
</dbReference>
<evidence type="ECO:0000259" key="4">
    <source>
        <dbReference type="Pfam" id="PF11992"/>
    </source>
</evidence>
<feature type="compositionally biased region" description="Basic and acidic residues" evidence="1">
    <location>
        <begin position="553"/>
        <end position="564"/>
    </location>
</feature>
<feature type="transmembrane region" description="Helical" evidence="2">
    <location>
        <begin position="175"/>
        <end position="195"/>
    </location>
</feature>
<feature type="domain" description="Protein-glutamine gamma-glutamyltransferase TgpA N-terminal" evidence="4">
    <location>
        <begin position="20"/>
        <end position="401"/>
    </location>
</feature>
<dbReference type="EMBL" id="CP043505">
    <property type="protein sequence ID" value="QEO13415.1"/>
    <property type="molecule type" value="Genomic_DNA"/>
</dbReference>
<keyword evidence="2" id="KW-0472">Membrane</keyword>
<dbReference type="InterPro" id="IPR038765">
    <property type="entry name" value="Papain-like_cys_pep_sf"/>
</dbReference>
<dbReference type="InterPro" id="IPR002931">
    <property type="entry name" value="Transglutaminase-like"/>
</dbReference>
<proteinExistence type="predicted"/>
<feature type="region of interest" description="Disordered" evidence="1">
    <location>
        <begin position="544"/>
        <end position="586"/>
    </location>
</feature>
<dbReference type="SUPFAM" id="SSF54001">
    <property type="entry name" value="Cysteine proteinases"/>
    <property type="match status" value="1"/>
</dbReference>
<dbReference type="AlphaFoldDB" id="A0A5C1YDD2"/>
<sequence>MNTRQGARSIAVGVLLLTGMVAAATVPWWPVYESPALMIAVAVAAGAGFAIGVAGALRRWPAWLVVVSVTGAFLVLGVPAAIPDLAVATVLPSPQGLVELVVATWASWKQLVTVAIPVGSYQSLLVPPFLLALVASTAAATIALRSRFPGAAVLPPAGLLVVGIALGAVRGGAAFETGVAFLLFAGAWLVRLSIARRRALGVDRRSVAAIVDARRVLGAVAIGAVAVTGAGLAAAAVPAGPRQVIRADLQPVFDPRDLLSPLAPFRTAFAPAVADRPMLDVRGLPDGWGLRLASLDSYDGIVYSVGAGASGASGRFARLPYRLDQSGAPGDPLRLEVVVRDFDDVWVPGVGRLERIDFGGPRAAALAERFAYNDTTGTAAVIGGLSEGDRYTADSIATEPLSGLSGFQPGTAVVASGPDLPDELRRRLDEWAPSTLTAGERLAAVVAGIRRDGYVSHGLPDEPASRPGHSLDRLEELVSERPMVGDGEQYAVLAALLAREIGFPTRVVVGYLASDASGAPDASGTTTFVSADLRAWIEVQTSDGAWRQVDPNPDARDVPERSPEDPTIVSRPQSVLPPPERRTPVEDLEVDPEGAADEDDPGVDPWPALAARVAAGTGIVMLAGGLVVSPFAAVLIAKARRRRIRRSAADAVSRIEGAWEEFADTAVDHGYLLPPGGTRAEQAASVGGLLPLALASAVDRAVFAPSGEVADAQATEVWSAVDRLRAGLERDRARGERLRARVSLRSLGGYAVPRRGGRA</sequence>
<accession>A0A5C1YDD2</accession>
<evidence type="ECO:0000259" key="3">
    <source>
        <dbReference type="Pfam" id="PF01841"/>
    </source>
</evidence>
<feature type="transmembrane region" description="Helical" evidence="2">
    <location>
        <begin position="151"/>
        <end position="169"/>
    </location>
</feature>
<evidence type="ECO:0000313" key="6">
    <source>
        <dbReference type="Proteomes" id="UP000324678"/>
    </source>
</evidence>
<organism evidence="5 6">
    <name type="scientific">Agromyces intestinalis</name>
    <dbReference type="NCBI Taxonomy" id="2592652"/>
    <lineage>
        <taxon>Bacteria</taxon>
        <taxon>Bacillati</taxon>
        <taxon>Actinomycetota</taxon>
        <taxon>Actinomycetes</taxon>
        <taxon>Micrococcales</taxon>
        <taxon>Microbacteriaceae</taxon>
        <taxon>Agromyces</taxon>
    </lineage>
</organism>
<dbReference type="KEGG" id="ail:FLP10_02550"/>